<reference evidence="1 2" key="2">
    <citation type="journal article" date="2022" name="Mol. Ecol. Resour.">
        <title>The genomes of chicory, endive, great burdock and yacon provide insights into Asteraceae paleo-polyploidization history and plant inulin production.</title>
        <authorList>
            <person name="Fan W."/>
            <person name="Wang S."/>
            <person name="Wang H."/>
            <person name="Wang A."/>
            <person name="Jiang F."/>
            <person name="Liu H."/>
            <person name="Zhao H."/>
            <person name="Xu D."/>
            <person name="Zhang Y."/>
        </authorList>
    </citation>
    <scope>NUCLEOTIDE SEQUENCE [LARGE SCALE GENOMIC DNA]</scope>
    <source>
        <strain evidence="2">cv. Niubang</strain>
    </source>
</reference>
<keyword evidence="2" id="KW-1185">Reference proteome</keyword>
<proteinExistence type="predicted"/>
<name>A0ACB9CNT4_ARCLA</name>
<dbReference type="Proteomes" id="UP001055879">
    <property type="component" value="Linkage Group LG04"/>
</dbReference>
<dbReference type="EMBL" id="CM042050">
    <property type="protein sequence ID" value="KAI3735989.1"/>
    <property type="molecule type" value="Genomic_DNA"/>
</dbReference>
<organism evidence="1 2">
    <name type="scientific">Arctium lappa</name>
    <name type="common">Greater burdock</name>
    <name type="synonym">Lappa major</name>
    <dbReference type="NCBI Taxonomy" id="4217"/>
    <lineage>
        <taxon>Eukaryota</taxon>
        <taxon>Viridiplantae</taxon>
        <taxon>Streptophyta</taxon>
        <taxon>Embryophyta</taxon>
        <taxon>Tracheophyta</taxon>
        <taxon>Spermatophyta</taxon>
        <taxon>Magnoliopsida</taxon>
        <taxon>eudicotyledons</taxon>
        <taxon>Gunneridae</taxon>
        <taxon>Pentapetalae</taxon>
        <taxon>asterids</taxon>
        <taxon>campanulids</taxon>
        <taxon>Asterales</taxon>
        <taxon>Asteraceae</taxon>
        <taxon>Carduoideae</taxon>
        <taxon>Cardueae</taxon>
        <taxon>Arctiinae</taxon>
        <taxon>Arctium</taxon>
    </lineage>
</organism>
<gene>
    <name evidence="1" type="ORF">L6452_15518</name>
</gene>
<protein>
    <submittedName>
        <fullName evidence="1">Uncharacterized protein</fullName>
    </submittedName>
</protein>
<evidence type="ECO:0000313" key="2">
    <source>
        <dbReference type="Proteomes" id="UP001055879"/>
    </source>
</evidence>
<comment type="caution">
    <text evidence="1">The sequence shown here is derived from an EMBL/GenBank/DDBJ whole genome shotgun (WGS) entry which is preliminary data.</text>
</comment>
<evidence type="ECO:0000313" key="1">
    <source>
        <dbReference type="EMBL" id="KAI3735989.1"/>
    </source>
</evidence>
<reference evidence="2" key="1">
    <citation type="journal article" date="2022" name="Mol. Ecol. Resour.">
        <title>The genomes of chicory, endive, great burdock and yacon provide insights into Asteraceae palaeo-polyploidization history and plant inulin production.</title>
        <authorList>
            <person name="Fan W."/>
            <person name="Wang S."/>
            <person name="Wang H."/>
            <person name="Wang A."/>
            <person name="Jiang F."/>
            <person name="Liu H."/>
            <person name="Zhao H."/>
            <person name="Xu D."/>
            <person name="Zhang Y."/>
        </authorList>
    </citation>
    <scope>NUCLEOTIDE SEQUENCE [LARGE SCALE GENOMIC DNA]</scope>
    <source>
        <strain evidence="2">cv. Niubang</strain>
    </source>
</reference>
<accession>A0ACB9CNT4</accession>
<sequence length="514" mass="57207">MSIAWIIVKFNPSRSVPWKSSCTHQVQPLQGEYLWYNPDDISPAIVIWAFYLVTIATLVPKGGVKPRHCPGDNAMGKITVANTRSRLPNPQQGYVEVESTSDQPPLVGTSMEPPIPTILGGGTEHIPRVNLVDNNPIIEEVTMETRIRDSMMLVMNSSIAQQQELFMKLLEDRDTSHRRHETVAENAIMGSGGGPAVVGTEEHTTVREKRSLVEHLATDERSKVKAYLLGLPAEMKTTEKRRRVKLWRKGSGKGHLGPFVNLNHSWPEDLGITAEKRDGATSARPSTLAHVIQNHTQVLLSMLSVERRVMPSEIAPFGGRVEQPSRAPSRALRMTIEEAKETADVVSGTFLVNSLTDRVLFDSGATFSFVSDVFCKQFVTPSGILPDALVVEVANGNQVIIRKGVATIYGERGKRCNPIISSLKDRKFLAKGYTSYLAYVMDVKKQKKYVEDVKIVQDYPDVFPEDLPRLPSERQVEFQIDLTPGSASIAHAPYRLAPTEMQDMMTQLQELLEK</sequence>